<dbReference type="EMBL" id="HBUE01098319">
    <property type="protein sequence ID" value="CAG6484054.1"/>
    <property type="molecule type" value="Transcribed_RNA"/>
</dbReference>
<dbReference type="AlphaFoldDB" id="A0A8D8BY81"/>
<dbReference type="EMBL" id="HBUE01098320">
    <property type="protein sequence ID" value="CAG6484056.1"/>
    <property type="molecule type" value="Transcribed_RNA"/>
</dbReference>
<name>A0A8D8BY81_CULPI</name>
<feature type="compositionally biased region" description="Polar residues" evidence="1">
    <location>
        <begin position="98"/>
        <end position="107"/>
    </location>
</feature>
<organism evidence="2">
    <name type="scientific">Culex pipiens</name>
    <name type="common">House mosquito</name>
    <dbReference type="NCBI Taxonomy" id="7175"/>
    <lineage>
        <taxon>Eukaryota</taxon>
        <taxon>Metazoa</taxon>
        <taxon>Ecdysozoa</taxon>
        <taxon>Arthropoda</taxon>
        <taxon>Hexapoda</taxon>
        <taxon>Insecta</taxon>
        <taxon>Pterygota</taxon>
        <taxon>Neoptera</taxon>
        <taxon>Endopterygota</taxon>
        <taxon>Diptera</taxon>
        <taxon>Nematocera</taxon>
        <taxon>Culicoidea</taxon>
        <taxon>Culicidae</taxon>
        <taxon>Culicinae</taxon>
        <taxon>Culicini</taxon>
        <taxon>Culex</taxon>
        <taxon>Culex</taxon>
    </lineage>
</organism>
<feature type="compositionally biased region" description="Basic and acidic residues" evidence="1">
    <location>
        <begin position="87"/>
        <end position="97"/>
    </location>
</feature>
<feature type="region of interest" description="Disordered" evidence="1">
    <location>
        <begin position="87"/>
        <end position="116"/>
    </location>
</feature>
<proteinExistence type="predicted"/>
<evidence type="ECO:0000313" key="2">
    <source>
        <dbReference type="EMBL" id="CAG6484058.1"/>
    </source>
</evidence>
<feature type="compositionally biased region" description="Basic and acidic residues" evidence="1">
    <location>
        <begin position="7"/>
        <end position="24"/>
    </location>
</feature>
<evidence type="ECO:0000256" key="1">
    <source>
        <dbReference type="SAM" id="MobiDB-lite"/>
    </source>
</evidence>
<accession>A0A8D8BY81</accession>
<protein>
    <submittedName>
        <fullName evidence="2">(northern house mosquito) hypothetical protein</fullName>
    </submittedName>
</protein>
<dbReference type="EMBL" id="HBUE01098321">
    <property type="protein sequence ID" value="CAG6484058.1"/>
    <property type="molecule type" value="Transcribed_RNA"/>
</dbReference>
<feature type="region of interest" description="Disordered" evidence="1">
    <location>
        <begin position="1"/>
        <end position="27"/>
    </location>
</feature>
<sequence>MYTSVADVRRKPHSDSADQTRSESHLLSTPSLAGTIVQLVQYRQQQGHGNIVRLVCRSTLIPKPKSSVQNARLRSHVQLHPERQNVRELPNNDRNVRDQQLQQWHTTTEVRKSSSI</sequence>
<reference evidence="2" key="1">
    <citation type="submission" date="2021-05" db="EMBL/GenBank/DDBJ databases">
        <authorList>
            <person name="Alioto T."/>
            <person name="Alioto T."/>
            <person name="Gomez Garrido J."/>
        </authorList>
    </citation>
    <scope>NUCLEOTIDE SEQUENCE</scope>
</reference>